<dbReference type="PROSITE" id="PS00455">
    <property type="entry name" value="AMP_BINDING"/>
    <property type="match status" value="1"/>
</dbReference>
<protein>
    <submittedName>
        <fullName evidence="5">Long-chain acyl-CoA synthetase</fullName>
    </submittedName>
</protein>
<feature type="domain" description="AMP-dependent synthetase/ligase" evidence="3">
    <location>
        <begin position="9"/>
        <end position="367"/>
    </location>
</feature>
<accession>A0A1G8JDM7</accession>
<dbReference type="Pfam" id="PF13193">
    <property type="entry name" value="AMP-binding_C"/>
    <property type="match status" value="1"/>
</dbReference>
<proteinExistence type="inferred from homology"/>
<dbReference type="InterPro" id="IPR000873">
    <property type="entry name" value="AMP-dep_synth/lig_dom"/>
</dbReference>
<evidence type="ECO:0000259" key="3">
    <source>
        <dbReference type="Pfam" id="PF00501"/>
    </source>
</evidence>
<dbReference type="InterPro" id="IPR025110">
    <property type="entry name" value="AMP-bd_C"/>
</dbReference>
<feature type="domain" description="AMP-binding enzyme C-terminal" evidence="4">
    <location>
        <begin position="413"/>
        <end position="487"/>
    </location>
</feature>
<sequence length="508" mass="56658">MSIAASFVNNAESNPGKTAVFTPQRTVTYGELHEKTNRAAKALRQTPVKEQKDTPPKAAVLLSNSIEFVEVFLGAAKAGWLAVTFDPKWSDKELAAIIKETKPEILFIEKQFTHIKDEIPASIQVIVCRGEEAPFTTYEQWLKNSNTNDIVLPEVTGGTLFYMGFTSGTTGLPKGFMRTHRSWTESFQEGDKELKLQASDHILVPGPLVHSLFLFAALHALHRGAVCFLEESFQAEAVIERINAGHISVMYGVPTMFEAIAQRLEQGETKTETLRTCIASGAKMAQHKKTVLEKTWTKAEWIEFYGASELSFVSILHHKDRFRSKNALGYPFSNVEVSVRNENGEDVEPGNIGELFVRSPMVFAGYYPRVSSDPEAFISSGDLVQQEEDGFLHLAGRKKNMIVTGGLNVYPEEVEEVLKASPMVKDAVVVGIEDEYWGEAVAALLVAKDHMQIEDDIKAYCKKQIASYKCPRFVMTADEIPLTTSGKPSRQKVKEKIEKQFRLEGQLQ</sequence>
<dbReference type="InterPro" id="IPR045851">
    <property type="entry name" value="AMP-bd_C_sf"/>
</dbReference>
<dbReference type="PANTHER" id="PTHR43201">
    <property type="entry name" value="ACYL-COA SYNTHETASE"/>
    <property type="match status" value="1"/>
</dbReference>
<dbReference type="EMBL" id="FNDU01000006">
    <property type="protein sequence ID" value="SDI29379.1"/>
    <property type="molecule type" value="Genomic_DNA"/>
</dbReference>
<dbReference type="InterPro" id="IPR042099">
    <property type="entry name" value="ANL_N_sf"/>
</dbReference>
<dbReference type="Proteomes" id="UP000199017">
    <property type="component" value="Unassembled WGS sequence"/>
</dbReference>
<dbReference type="OrthoDB" id="9757771at2"/>
<dbReference type="Gene3D" id="3.30.300.30">
    <property type="match status" value="1"/>
</dbReference>
<name>A0A1G8JDM7_9BACI</name>
<comment type="similarity">
    <text evidence="1">Belongs to the ATP-dependent AMP-binding enzyme family.</text>
</comment>
<keyword evidence="2" id="KW-0436">Ligase</keyword>
<dbReference type="Gene3D" id="3.40.50.12780">
    <property type="entry name" value="N-terminal domain of ligase-like"/>
    <property type="match status" value="1"/>
</dbReference>
<dbReference type="GO" id="GO:0031956">
    <property type="term" value="F:medium-chain fatty acid-CoA ligase activity"/>
    <property type="evidence" value="ECO:0007669"/>
    <property type="project" value="TreeGrafter"/>
</dbReference>
<organism evidence="5 6">
    <name type="scientific">Alteribacillus bidgolensis</name>
    <dbReference type="NCBI Taxonomy" id="930129"/>
    <lineage>
        <taxon>Bacteria</taxon>
        <taxon>Bacillati</taxon>
        <taxon>Bacillota</taxon>
        <taxon>Bacilli</taxon>
        <taxon>Bacillales</taxon>
        <taxon>Bacillaceae</taxon>
        <taxon>Alteribacillus</taxon>
    </lineage>
</organism>
<gene>
    <name evidence="5" type="ORF">SAMN05216352_106160</name>
</gene>
<dbReference type="RefSeq" id="WP_091585112.1">
    <property type="nucleotide sequence ID" value="NZ_FNDU01000006.1"/>
</dbReference>
<dbReference type="SUPFAM" id="SSF56801">
    <property type="entry name" value="Acetyl-CoA synthetase-like"/>
    <property type="match status" value="1"/>
</dbReference>
<evidence type="ECO:0000313" key="6">
    <source>
        <dbReference type="Proteomes" id="UP000199017"/>
    </source>
</evidence>
<dbReference type="PANTHER" id="PTHR43201:SF5">
    <property type="entry name" value="MEDIUM-CHAIN ACYL-COA LIGASE ACSF2, MITOCHONDRIAL"/>
    <property type="match status" value="1"/>
</dbReference>
<dbReference type="AlphaFoldDB" id="A0A1G8JDM7"/>
<dbReference type="InterPro" id="IPR020845">
    <property type="entry name" value="AMP-binding_CS"/>
</dbReference>
<evidence type="ECO:0000313" key="5">
    <source>
        <dbReference type="EMBL" id="SDI29379.1"/>
    </source>
</evidence>
<dbReference type="Pfam" id="PF00501">
    <property type="entry name" value="AMP-binding"/>
    <property type="match status" value="1"/>
</dbReference>
<dbReference type="STRING" id="930129.SAMN05216352_106160"/>
<keyword evidence="6" id="KW-1185">Reference proteome</keyword>
<dbReference type="GO" id="GO:0006631">
    <property type="term" value="P:fatty acid metabolic process"/>
    <property type="evidence" value="ECO:0007669"/>
    <property type="project" value="TreeGrafter"/>
</dbReference>
<reference evidence="5 6" key="1">
    <citation type="submission" date="2016-10" db="EMBL/GenBank/DDBJ databases">
        <authorList>
            <person name="de Groot N.N."/>
        </authorList>
    </citation>
    <scope>NUCLEOTIDE SEQUENCE [LARGE SCALE GENOMIC DNA]</scope>
    <source>
        <strain evidence="6">P4B,CCM 7963,CECT 7998,DSM 25260,IBRC-M 10614,KCTC 13821</strain>
    </source>
</reference>
<evidence type="ECO:0000256" key="1">
    <source>
        <dbReference type="ARBA" id="ARBA00006432"/>
    </source>
</evidence>
<evidence type="ECO:0000259" key="4">
    <source>
        <dbReference type="Pfam" id="PF13193"/>
    </source>
</evidence>
<evidence type="ECO:0000256" key="2">
    <source>
        <dbReference type="ARBA" id="ARBA00022598"/>
    </source>
</evidence>